<keyword evidence="3" id="KW-0285">Flavoprotein</keyword>
<evidence type="ECO:0000313" key="7">
    <source>
        <dbReference type="EMBL" id="KAE9590693.1"/>
    </source>
</evidence>
<accession>A0A6A4NF36</accession>
<keyword evidence="5" id="KW-0560">Oxidoreductase</keyword>
<dbReference type="InterPro" id="IPR016167">
    <property type="entry name" value="FAD-bd_PCMH_sub1"/>
</dbReference>
<dbReference type="GO" id="GO:0050660">
    <property type="term" value="F:flavin adenine dinucleotide binding"/>
    <property type="evidence" value="ECO:0007669"/>
    <property type="project" value="InterPro"/>
</dbReference>
<keyword evidence="8" id="KW-1185">Reference proteome</keyword>
<dbReference type="GO" id="GO:0019139">
    <property type="term" value="F:cytokinin dehydrogenase activity"/>
    <property type="evidence" value="ECO:0007669"/>
    <property type="project" value="InterPro"/>
</dbReference>
<comment type="caution">
    <text evidence="7">The sequence shown here is derived from an EMBL/GenBank/DDBJ whole genome shotgun (WGS) entry which is preliminary data.</text>
</comment>
<dbReference type="SUPFAM" id="SSF55103">
    <property type="entry name" value="FAD-linked oxidases, C-terminal domain"/>
    <property type="match status" value="1"/>
</dbReference>
<dbReference type="InterPro" id="IPR015345">
    <property type="entry name" value="Cytokinin_DH_FAD/cytokin-bd"/>
</dbReference>
<dbReference type="InterPro" id="IPR050432">
    <property type="entry name" value="FAD-linked_Oxidoreductases_BP"/>
</dbReference>
<evidence type="ECO:0000259" key="6">
    <source>
        <dbReference type="Pfam" id="PF09265"/>
    </source>
</evidence>
<dbReference type="Pfam" id="PF09265">
    <property type="entry name" value="Cytokin-bind"/>
    <property type="match status" value="1"/>
</dbReference>
<proteinExistence type="inferred from homology"/>
<sequence>MQSVDHLLSGLSYISPTLFLSEVTYKKTSLVTTEEDVFYLVAFLSSAVSSSTGTNSLDYILKQNRRILDFCKHAQLRFKQYLPYYTSQEEWQTHFGSRWEAFVERKTTYDPLTLLAPGHRIFQKAMSTSC</sequence>
<dbReference type="Proteomes" id="UP000447434">
    <property type="component" value="Chromosome 20"/>
</dbReference>
<protein>
    <submittedName>
        <fullName evidence="7">Putative cytokinin dehydrogenase</fullName>
    </submittedName>
</protein>
<evidence type="ECO:0000313" key="8">
    <source>
        <dbReference type="Proteomes" id="UP000447434"/>
    </source>
</evidence>
<evidence type="ECO:0000256" key="2">
    <source>
        <dbReference type="ARBA" id="ARBA00005466"/>
    </source>
</evidence>
<keyword evidence="4" id="KW-0274">FAD</keyword>
<evidence type="ECO:0000256" key="5">
    <source>
        <dbReference type="ARBA" id="ARBA00023002"/>
    </source>
</evidence>
<dbReference type="GO" id="GO:0009690">
    <property type="term" value="P:cytokinin metabolic process"/>
    <property type="evidence" value="ECO:0007669"/>
    <property type="project" value="InterPro"/>
</dbReference>
<evidence type="ECO:0000256" key="3">
    <source>
        <dbReference type="ARBA" id="ARBA00022630"/>
    </source>
</evidence>
<evidence type="ECO:0000256" key="1">
    <source>
        <dbReference type="ARBA" id="ARBA00001974"/>
    </source>
</evidence>
<dbReference type="AlphaFoldDB" id="A0A6A4NF36"/>
<gene>
    <name evidence="7" type="ORF">Lalb_Chr20g0110361</name>
</gene>
<evidence type="ECO:0000256" key="4">
    <source>
        <dbReference type="ARBA" id="ARBA00022827"/>
    </source>
</evidence>
<dbReference type="PANTHER" id="PTHR13878">
    <property type="entry name" value="GULONOLACTONE OXIDASE"/>
    <property type="match status" value="1"/>
</dbReference>
<dbReference type="InterPro" id="IPR016164">
    <property type="entry name" value="FAD-linked_Oxase-like_C"/>
</dbReference>
<comment type="cofactor">
    <cofactor evidence="1">
        <name>FAD</name>
        <dbReference type="ChEBI" id="CHEBI:57692"/>
    </cofactor>
</comment>
<dbReference type="Gene3D" id="3.30.43.10">
    <property type="entry name" value="Uridine Diphospho-n-acetylenolpyruvylglucosamine Reductase, domain 2"/>
    <property type="match status" value="1"/>
</dbReference>
<feature type="domain" description="Cytokinin dehydrogenase 1 FAD/cytokinin binding" evidence="6">
    <location>
        <begin position="27"/>
        <end position="122"/>
    </location>
</feature>
<dbReference type="PANTHER" id="PTHR13878:SF120">
    <property type="entry name" value="CYTOKININ DEHYDROGENASE"/>
    <property type="match status" value="1"/>
</dbReference>
<dbReference type="OrthoDB" id="415825at2759"/>
<dbReference type="EMBL" id="WOCE01000020">
    <property type="protein sequence ID" value="KAE9590693.1"/>
    <property type="molecule type" value="Genomic_DNA"/>
</dbReference>
<comment type="similarity">
    <text evidence="2">Belongs to the oxygen-dependent FAD-linked oxidoreductase family.</text>
</comment>
<name>A0A6A4NF36_LUPAL</name>
<reference evidence="8" key="1">
    <citation type="journal article" date="2020" name="Nat. Commun.">
        <title>Genome sequence of the cluster root forming white lupin.</title>
        <authorList>
            <person name="Hufnagel B."/>
            <person name="Marques A."/>
            <person name="Soriano A."/>
            <person name="Marques L."/>
            <person name="Divol F."/>
            <person name="Doumas P."/>
            <person name="Sallet E."/>
            <person name="Mancinotti D."/>
            <person name="Carrere S."/>
            <person name="Marande W."/>
            <person name="Arribat S."/>
            <person name="Keller J."/>
            <person name="Huneau C."/>
            <person name="Blein T."/>
            <person name="Aime D."/>
            <person name="Laguerre M."/>
            <person name="Taylor J."/>
            <person name="Schubert V."/>
            <person name="Nelson M."/>
            <person name="Geu-Flores F."/>
            <person name="Crespi M."/>
            <person name="Gallardo-Guerrero K."/>
            <person name="Delaux P.-M."/>
            <person name="Salse J."/>
            <person name="Berges H."/>
            <person name="Guyot R."/>
            <person name="Gouzy J."/>
            <person name="Peret B."/>
        </authorList>
    </citation>
    <scope>NUCLEOTIDE SEQUENCE [LARGE SCALE GENOMIC DNA]</scope>
    <source>
        <strain evidence="8">cv. Amiga</strain>
    </source>
</reference>
<dbReference type="Gene3D" id="3.40.462.10">
    <property type="entry name" value="FAD-linked oxidases, C-terminal domain"/>
    <property type="match status" value="1"/>
</dbReference>
<organism evidence="7 8">
    <name type="scientific">Lupinus albus</name>
    <name type="common">White lupine</name>
    <name type="synonym">Lupinus termis</name>
    <dbReference type="NCBI Taxonomy" id="3870"/>
    <lineage>
        <taxon>Eukaryota</taxon>
        <taxon>Viridiplantae</taxon>
        <taxon>Streptophyta</taxon>
        <taxon>Embryophyta</taxon>
        <taxon>Tracheophyta</taxon>
        <taxon>Spermatophyta</taxon>
        <taxon>Magnoliopsida</taxon>
        <taxon>eudicotyledons</taxon>
        <taxon>Gunneridae</taxon>
        <taxon>Pentapetalae</taxon>
        <taxon>rosids</taxon>
        <taxon>fabids</taxon>
        <taxon>Fabales</taxon>
        <taxon>Fabaceae</taxon>
        <taxon>Papilionoideae</taxon>
        <taxon>50 kb inversion clade</taxon>
        <taxon>genistoids sensu lato</taxon>
        <taxon>core genistoids</taxon>
        <taxon>Genisteae</taxon>
        <taxon>Lupinus</taxon>
    </lineage>
</organism>
<dbReference type="InterPro" id="IPR016170">
    <property type="entry name" value="Cytok_DH_C_sf"/>
</dbReference>